<dbReference type="EMBL" id="GG745361">
    <property type="protein sequence ID" value="KNE69488.1"/>
    <property type="molecule type" value="Genomic_DNA"/>
</dbReference>
<dbReference type="GO" id="GO:0000814">
    <property type="term" value="C:ESCRT II complex"/>
    <property type="evidence" value="ECO:0007669"/>
    <property type="project" value="InterPro"/>
</dbReference>
<dbReference type="InterPro" id="IPR036390">
    <property type="entry name" value="WH_DNA-bd_sf"/>
</dbReference>
<protein>
    <recommendedName>
        <fullName evidence="5">Cytochrome P450</fullName>
    </recommendedName>
</protein>
<dbReference type="InterPro" id="IPR050121">
    <property type="entry name" value="Cytochrome_P450_monoxygenase"/>
</dbReference>
<keyword evidence="2" id="KW-1133">Transmembrane helix</keyword>
<dbReference type="Pfam" id="PF00067">
    <property type="entry name" value="p450"/>
    <property type="match status" value="1"/>
</dbReference>
<dbReference type="PANTHER" id="PTHR24305:SF166">
    <property type="entry name" value="CYTOCHROME P450 12A4, MITOCHONDRIAL-RELATED"/>
    <property type="match status" value="1"/>
</dbReference>
<gene>
    <name evidence="3" type="ORF">AMAG_14056</name>
</gene>
<dbReference type="Pfam" id="PF05871">
    <property type="entry name" value="ESCRT-II"/>
    <property type="match status" value="1"/>
</dbReference>
<evidence type="ECO:0000256" key="2">
    <source>
        <dbReference type="SAM" id="Phobius"/>
    </source>
</evidence>
<dbReference type="GO" id="GO:0004497">
    <property type="term" value="F:monooxygenase activity"/>
    <property type="evidence" value="ECO:0007669"/>
    <property type="project" value="InterPro"/>
</dbReference>
<keyword evidence="2" id="KW-0812">Transmembrane</keyword>
<dbReference type="GO" id="GO:0020037">
    <property type="term" value="F:heme binding"/>
    <property type="evidence" value="ECO:0007669"/>
    <property type="project" value="InterPro"/>
</dbReference>
<reference evidence="4" key="2">
    <citation type="submission" date="2009-11" db="EMBL/GenBank/DDBJ databases">
        <title>The Genome Sequence of Allomyces macrogynus strain ATCC 38327.</title>
        <authorList>
            <consortium name="The Broad Institute Genome Sequencing Platform"/>
            <person name="Russ C."/>
            <person name="Cuomo C."/>
            <person name="Shea T."/>
            <person name="Young S.K."/>
            <person name="Zeng Q."/>
            <person name="Koehrsen M."/>
            <person name="Haas B."/>
            <person name="Borodovsky M."/>
            <person name="Guigo R."/>
            <person name="Alvarado L."/>
            <person name="Berlin A."/>
            <person name="Borenstein D."/>
            <person name="Chen Z."/>
            <person name="Engels R."/>
            <person name="Freedman E."/>
            <person name="Gellesch M."/>
            <person name="Goldberg J."/>
            <person name="Griggs A."/>
            <person name="Gujja S."/>
            <person name="Heiman D."/>
            <person name="Hepburn T."/>
            <person name="Howarth C."/>
            <person name="Jen D."/>
            <person name="Larson L."/>
            <person name="Lewis B."/>
            <person name="Mehta T."/>
            <person name="Park D."/>
            <person name="Pearson M."/>
            <person name="Roberts A."/>
            <person name="Saif S."/>
            <person name="Shenoy N."/>
            <person name="Sisk P."/>
            <person name="Stolte C."/>
            <person name="Sykes S."/>
            <person name="Walk T."/>
            <person name="White J."/>
            <person name="Yandava C."/>
            <person name="Burger G."/>
            <person name="Gray M.W."/>
            <person name="Holland P.W.H."/>
            <person name="King N."/>
            <person name="Lang F.B.F."/>
            <person name="Roger A.J."/>
            <person name="Ruiz-Trillo I."/>
            <person name="Lander E."/>
            <person name="Nusbaum C."/>
        </authorList>
    </citation>
    <scope>NUCLEOTIDE SEQUENCE [LARGE SCALE GENOMIC DNA]</scope>
    <source>
        <strain evidence="4">ATCC 38327</strain>
    </source>
</reference>
<dbReference type="SUPFAM" id="SSF46785">
    <property type="entry name" value="Winged helix' DNA-binding domain"/>
    <property type="match status" value="1"/>
</dbReference>
<dbReference type="Gene3D" id="1.10.630.10">
    <property type="entry name" value="Cytochrome P450"/>
    <property type="match status" value="2"/>
</dbReference>
<dbReference type="eggNOG" id="KOG0157">
    <property type="taxonomic scope" value="Eukaryota"/>
</dbReference>
<dbReference type="Proteomes" id="UP000054350">
    <property type="component" value="Unassembled WGS sequence"/>
</dbReference>
<dbReference type="AlphaFoldDB" id="A0A0L0T3W6"/>
<dbReference type="GO" id="GO:0005506">
    <property type="term" value="F:iron ion binding"/>
    <property type="evidence" value="ECO:0007669"/>
    <property type="project" value="InterPro"/>
</dbReference>
<dbReference type="Gene3D" id="1.10.10.10">
    <property type="entry name" value="Winged helix-like DNA-binding domain superfamily/Winged helix DNA-binding domain"/>
    <property type="match status" value="1"/>
</dbReference>
<dbReference type="InterPro" id="IPR036388">
    <property type="entry name" value="WH-like_DNA-bd_sf"/>
</dbReference>
<keyword evidence="2" id="KW-0472">Membrane</keyword>
<dbReference type="SUPFAM" id="SSF48264">
    <property type="entry name" value="Cytochrome P450"/>
    <property type="match status" value="1"/>
</dbReference>
<accession>A0A0L0T3W6</accession>
<dbReference type="GO" id="GO:0071985">
    <property type="term" value="P:multivesicular body sorting pathway"/>
    <property type="evidence" value="ECO:0007669"/>
    <property type="project" value="InterPro"/>
</dbReference>
<evidence type="ECO:0000256" key="1">
    <source>
        <dbReference type="ARBA" id="ARBA00010617"/>
    </source>
</evidence>
<dbReference type="InterPro" id="IPR001128">
    <property type="entry name" value="Cyt_P450"/>
</dbReference>
<reference evidence="3 4" key="1">
    <citation type="submission" date="2009-11" db="EMBL/GenBank/DDBJ databases">
        <title>Annotation of Allomyces macrogynus ATCC 38327.</title>
        <authorList>
            <consortium name="The Broad Institute Genome Sequencing Platform"/>
            <person name="Russ C."/>
            <person name="Cuomo C."/>
            <person name="Burger G."/>
            <person name="Gray M.W."/>
            <person name="Holland P.W.H."/>
            <person name="King N."/>
            <person name="Lang F.B.F."/>
            <person name="Roger A.J."/>
            <person name="Ruiz-Trillo I."/>
            <person name="Young S.K."/>
            <person name="Zeng Q."/>
            <person name="Gargeya S."/>
            <person name="Fitzgerald M."/>
            <person name="Haas B."/>
            <person name="Abouelleil A."/>
            <person name="Alvarado L."/>
            <person name="Arachchi H.M."/>
            <person name="Berlin A."/>
            <person name="Chapman S.B."/>
            <person name="Gearin G."/>
            <person name="Goldberg J."/>
            <person name="Griggs A."/>
            <person name="Gujja S."/>
            <person name="Hansen M."/>
            <person name="Heiman D."/>
            <person name="Howarth C."/>
            <person name="Larimer J."/>
            <person name="Lui A."/>
            <person name="MacDonald P.J.P."/>
            <person name="McCowen C."/>
            <person name="Montmayeur A."/>
            <person name="Murphy C."/>
            <person name="Neiman D."/>
            <person name="Pearson M."/>
            <person name="Priest M."/>
            <person name="Roberts A."/>
            <person name="Saif S."/>
            <person name="Shea T."/>
            <person name="Sisk P."/>
            <person name="Stolte C."/>
            <person name="Sykes S."/>
            <person name="Wortman J."/>
            <person name="Nusbaum C."/>
            <person name="Birren B."/>
        </authorList>
    </citation>
    <scope>NUCLEOTIDE SEQUENCE [LARGE SCALE GENOMIC DNA]</scope>
    <source>
        <strain evidence="3 4">ATCC 38327</strain>
    </source>
</reference>
<dbReference type="PANTHER" id="PTHR24305">
    <property type="entry name" value="CYTOCHROME P450"/>
    <property type="match status" value="1"/>
</dbReference>
<evidence type="ECO:0008006" key="5">
    <source>
        <dbReference type="Google" id="ProtNLM"/>
    </source>
</evidence>
<proteinExistence type="inferred from homology"/>
<dbReference type="GO" id="GO:0016705">
    <property type="term" value="F:oxidoreductase activity, acting on paired donors, with incorporation or reduction of molecular oxygen"/>
    <property type="evidence" value="ECO:0007669"/>
    <property type="project" value="InterPro"/>
</dbReference>
<evidence type="ECO:0000313" key="3">
    <source>
        <dbReference type="EMBL" id="KNE69488.1"/>
    </source>
</evidence>
<organism evidence="3 4">
    <name type="scientific">Allomyces macrogynus (strain ATCC 38327)</name>
    <name type="common">Allomyces javanicus var. macrogynus</name>
    <dbReference type="NCBI Taxonomy" id="578462"/>
    <lineage>
        <taxon>Eukaryota</taxon>
        <taxon>Fungi</taxon>
        <taxon>Fungi incertae sedis</taxon>
        <taxon>Blastocladiomycota</taxon>
        <taxon>Blastocladiomycetes</taxon>
        <taxon>Blastocladiales</taxon>
        <taxon>Blastocladiaceae</taxon>
        <taxon>Allomyces</taxon>
    </lineage>
</organism>
<keyword evidence="4" id="KW-1185">Reference proteome</keyword>
<feature type="transmembrane region" description="Helical" evidence="2">
    <location>
        <begin position="241"/>
        <end position="262"/>
    </location>
</feature>
<evidence type="ECO:0000313" key="4">
    <source>
        <dbReference type="Proteomes" id="UP000054350"/>
    </source>
</evidence>
<comment type="similarity">
    <text evidence="1">Belongs to the cytochrome P450 family.</text>
</comment>
<dbReference type="OrthoDB" id="1470350at2759"/>
<dbReference type="InterPro" id="IPR008570">
    <property type="entry name" value="ESCRT-II_cplx_Vps25-sub"/>
</dbReference>
<dbReference type="eggNOG" id="KOG4068">
    <property type="taxonomic scope" value="Eukaryota"/>
</dbReference>
<dbReference type="STRING" id="578462.A0A0L0T3W6"/>
<sequence length="309" mass="34420">MLHTLLTALVKADLAEWTTKGKTHVLVYWKSIGEWADVLVAWAKDNGFANTVVTGYEVRLGDYVTDQEFYAMDEAVFAKVVAHLDHQRRIVMVNPSSNVDELGFKIIGSQLLLSRRGVRLSGEDLHANTIIFFLAGHDTTAYELCLAIYLMGLHKDVQNKARAEETMRLFPRVAKLPRRITTAPVTLTDGTKLQAGTKITVDTYAMQQDNAVYDPDADEFKPDRWASTNDWDESGRAQSPWWAVLLYVNAVFPIAVVAMTAYSVHVTLAHRRAVGGRVATPWERVGRGYDGYGTTRFIVLAVAVSIGDT</sequence>
<dbReference type="InterPro" id="IPR036396">
    <property type="entry name" value="Cyt_P450_sf"/>
</dbReference>
<dbReference type="VEuPathDB" id="FungiDB:AMAG_14056"/>
<name>A0A0L0T3W6_ALLM3</name>